<dbReference type="AlphaFoldDB" id="A0A392V8U8"/>
<name>A0A392V8U8_9FABA</name>
<sequence length="60" mass="6946">LIQEAQFDKFRQELANPSVSANVAQTEPKSSEFYVDQDTMDSGTEYYNAGKGKRTWQRPW</sequence>
<dbReference type="EMBL" id="LXQA011073230">
    <property type="protein sequence ID" value="MCI83699.1"/>
    <property type="molecule type" value="Genomic_DNA"/>
</dbReference>
<feature type="non-terminal residue" evidence="1">
    <location>
        <position position="1"/>
    </location>
</feature>
<evidence type="ECO:0000313" key="2">
    <source>
        <dbReference type="Proteomes" id="UP000265520"/>
    </source>
</evidence>
<proteinExistence type="predicted"/>
<evidence type="ECO:0000313" key="1">
    <source>
        <dbReference type="EMBL" id="MCI83699.1"/>
    </source>
</evidence>
<dbReference type="Proteomes" id="UP000265520">
    <property type="component" value="Unassembled WGS sequence"/>
</dbReference>
<keyword evidence="2" id="KW-1185">Reference proteome</keyword>
<accession>A0A392V8U8</accession>
<protein>
    <submittedName>
        <fullName evidence="1">Retrovirus-related pol polyprotein from transposon TNT 1-94</fullName>
    </submittedName>
</protein>
<organism evidence="1 2">
    <name type="scientific">Trifolium medium</name>
    <dbReference type="NCBI Taxonomy" id="97028"/>
    <lineage>
        <taxon>Eukaryota</taxon>
        <taxon>Viridiplantae</taxon>
        <taxon>Streptophyta</taxon>
        <taxon>Embryophyta</taxon>
        <taxon>Tracheophyta</taxon>
        <taxon>Spermatophyta</taxon>
        <taxon>Magnoliopsida</taxon>
        <taxon>eudicotyledons</taxon>
        <taxon>Gunneridae</taxon>
        <taxon>Pentapetalae</taxon>
        <taxon>rosids</taxon>
        <taxon>fabids</taxon>
        <taxon>Fabales</taxon>
        <taxon>Fabaceae</taxon>
        <taxon>Papilionoideae</taxon>
        <taxon>50 kb inversion clade</taxon>
        <taxon>NPAAA clade</taxon>
        <taxon>Hologalegina</taxon>
        <taxon>IRL clade</taxon>
        <taxon>Trifolieae</taxon>
        <taxon>Trifolium</taxon>
    </lineage>
</organism>
<reference evidence="1 2" key="1">
    <citation type="journal article" date="2018" name="Front. Plant Sci.">
        <title>Red Clover (Trifolium pratense) and Zigzag Clover (T. medium) - A Picture of Genomic Similarities and Differences.</title>
        <authorList>
            <person name="Dluhosova J."/>
            <person name="Istvanek J."/>
            <person name="Nedelnik J."/>
            <person name="Repkova J."/>
        </authorList>
    </citation>
    <scope>NUCLEOTIDE SEQUENCE [LARGE SCALE GENOMIC DNA]</scope>
    <source>
        <strain evidence="2">cv. 10/8</strain>
        <tissue evidence="1">Leaf</tissue>
    </source>
</reference>
<comment type="caution">
    <text evidence="1">The sequence shown here is derived from an EMBL/GenBank/DDBJ whole genome shotgun (WGS) entry which is preliminary data.</text>
</comment>